<evidence type="ECO:0000313" key="4">
    <source>
        <dbReference type="Proteomes" id="UP000221020"/>
    </source>
</evidence>
<feature type="domain" description="Metallo-beta-lactamase" evidence="2">
    <location>
        <begin position="10"/>
        <end position="75"/>
    </location>
</feature>
<dbReference type="PANTHER" id="PTHR30619:SF1">
    <property type="entry name" value="RECOMBINATION PROTEIN 2"/>
    <property type="match status" value="1"/>
</dbReference>
<dbReference type="SUPFAM" id="SSF56281">
    <property type="entry name" value="Metallo-hydrolase/oxidoreductase"/>
    <property type="match status" value="1"/>
</dbReference>
<dbReference type="InterPro" id="IPR001279">
    <property type="entry name" value="Metallo-B-lactamas"/>
</dbReference>
<evidence type="ECO:0000259" key="2">
    <source>
        <dbReference type="Pfam" id="PF00753"/>
    </source>
</evidence>
<name>A0AA91ZS23_9BACI</name>
<evidence type="ECO:0000256" key="1">
    <source>
        <dbReference type="SAM" id="MobiDB-lite"/>
    </source>
</evidence>
<reference evidence="3 4" key="1">
    <citation type="submission" date="2017-09" db="EMBL/GenBank/DDBJ databases">
        <title>Large-scale bioinformatics analysis of Bacillus genomes uncovers conserved roles of natural products in bacterial physiology.</title>
        <authorList>
            <consortium name="Agbiome Team Llc"/>
            <person name="Bleich R.M."/>
            <person name="Grubbs K.J."/>
            <person name="Santa Maria K.C."/>
            <person name="Allen S.E."/>
            <person name="Farag S."/>
            <person name="Shank E.A."/>
            <person name="Bowers A."/>
        </authorList>
    </citation>
    <scope>NUCLEOTIDE SEQUENCE [LARGE SCALE GENOMIC DNA]</scope>
    <source>
        <strain evidence="3 4">AFS092012</strain>
    </source>
</reference>
<accession>A0AA91ZS23</accession>
<dbReference type="AlphaFoldDB" id="A0AA91ZS23"/>
<feature type="region of interest" description="Disordered" evidence="1">
    <location>
        <begin position="312"/>
        <end position="332"/>
    </location>
</feature>
<dbReference type="Pfam" id="PF00753">
    <property type="entry name" value="Lactamase_B"/>
    <property type="match status" value="1"/>
</dbReference>
<dbReference type="InterPro" id="IPR036866">
    <property type="entry name" value="RibonucZ/Hydroxyglut_hydro"/>
</dbReference>
<dbReference type="PANTHER" id="PTHR30619">
    <property type="entry name" value="DNA INTERNALIZATION/COMPETENCE PROTEIN COMEC/REC2"/>
    <property type="match status" value="1"/>
</dbReference>
<gene>
    <name evidence="3" type="ORF">CON65_18325</name>
</gene>
<dbReference type="Gene3D" id="3.60.15.10">
    <property type="entry name" value="Ribonuclease Z/Hydroxyacylglutathione hydrolase-like"/>
    <property type="match status" value="1"/>
</dbReference>
<dbReference type="RefSeq" id="WP_097899091.1">
    <property type="nucleotide sequence ID" value="NZ_NVOR01000072.1"/>
</dbReference>
<dbReference type="Proteomes" id="UP000221020">
    <property type="component" value="Unassembled WGS sequence"/>
</dbReference>
<proteinExistence type="predicted"/>
<sequence>MTLKIKALPAGDGDCLLISYQKKNILVDGGRVNKHTIRYLKRELEAIKKRNEKINLLIITHIDNDHIEGVLAIFEMNICREIIQKVLFNTGKMIANFFNTELESERDTPISLIDQKVGVEQGNSLEKELIKYEIMPEKIIKQGDIEILENASLKILSPNIQGLVNLNEKWEVEIDYEEDVQVCKTDKKNDYLNSIRELASNKFIPDTSKVNASSIAFLFEHEGKKLLLLGDAHSSVVTEGLQKLGYNRENKLKVDIVKVSHHGSRRNTNNDLLELIDCSNFIISTDGGRNARALPDKEALSRIITLMNKPVQQEVTESQEEEESVQQEAVESQGKEKPVNFYFNYHIYDGIFSPEELHEYKICLHNLEKNNFVLEV</sequence>
<comment type="caution">
    <text evidence="3">The sequence shown here is derived from an EMBL/GenBank/DDBJ whole genome shotgun (WGS) entry which is preliminary data.</text>
</comment>
<protein>
    <submittedName>
        <fullName evidence="3">MBL fold protein</fullName>
    </submittedName>
</protein>
<dbReference type="EMBL" id="NVOR01000072">
    <property type="protein sequence ID" value="PED81250.1"/>
    <property type="molecule type" value="Genomic_DNA"/>
</dbReference>
<evidence type="ECO:0000313" key="3">
    <source>
        <dbReference type="EMBL" id="PED81250.1"/>
    </source>
</evidence>
<organism evidence="3 4">
    <name type="scientific">Bacillus pseudomycoides</name>
    <dbReference type="NCBI Taxonomy" id="64104"/>
    <lineage>
        <taxon>Bacteria</taxon>
        <taxon>Bacillati</taxon>
        <taxon>Bacillota</taxon>
        <taxon>Bacilli</taxon>
        <taxon>Bacillales</taxon>
        <taxon>Bacillaceae</taxon>
        <taxon>Bacillus</taxon>
        <taxon>Bacillus cereus group</taxon>
    </lineage>
</organism>
<dbReference type="InterPro" id="IPR052159">
    <property type="entry name" value="Competence_DNA_uptake"/>
</dbReference>